<dbReference type="AlphaFoldDB" id="A0A195DYQ1"/>
<evidence type="ECO:0000313" key="1">
    <source>
        <dbReference type="EMBL" id="KYN17734.1"/>
    </source>
</evidence>
<keyword evidence="2" id="KW-1185">Reference proteome</keyword>
<name>A0A195DYQ1_9HYME</name>
<proteinExistence type="predicted"/>
<gene>
    <name evidence="1" type="ORF">ALC57_10103</name>
</gene>
<organism evidence="1 2">
    <name type="scientific">Trachymyrmex cornetzi</name>
    <dbReference type="NCBI Taxonomy" id="471704"/>
    <lineage>
        <taxon>Eukaryota</taxon>
        <taxon>Metazoa</taxon>
        <taxon>Ecdysozoa</taxon>
        <taxon>Arthropoda</taxon>
        <taxon>Hexapoda</taxon>
        <taxon>Insecta</taxon>
        <taxon>Pterygota</taxon>
        <taxon>Neoptera</taxon>
        <taxon>Endopterygota</taxon>
        <taxon>Hymenoptera</taxon>
        <taxon>Apocrita</taxon>
        <taxon>Aculeata</taxon>
        <taxon>Formicoidea</taxon>
        <taxon>Formicidae</taxon>
        <taxon>Myrmicinae</taxon>
        <taxon>Trachymyrmex</taxon>
    </lineage>
</organism>
<accession>A0A195DYQ1</accession>
<protein>
    <submittedName>
        <fullName evidence="1">Uncharacterized protein</fullName>
    </submittedName>
</protein>
<dbReference type="Proteomes" id="UP000078492">
    <property type="component" value="Unassembled WGS sequence"/>
</dbReference>
<sequence>MALNLVIALETVAFSHRVINGRKEKEPFDGIRPRPFNEVHEIHKPSRELGHLGYAVITRQCIIDDKKTSKYFVYCILYIRLNDRQAQDISKKSFAHGTHTCRVCTIGFVDLIRTWHDISSCYYLERETVMINAMIVDCLQMGLLFDIVHSVKRMT</sequence>
<dbReference type="EMBL" id="KQ980107">
    <property type="protein sequence ID" value="KYN17734.1"/>
    <property type="molecule type" value="Genomic_DNA"/>
</dbReference>
<evidence type="ECO:0000313" key="2">
    <source>
        <dbReference type="Proteomes" id="UP000078492"/>
    </source>
</evidence>
<reference evidence="1 2" key="1">
    <citation type="submission" date="2015-09" db="EMBL/GenBank/DDBJ databases">
        <title>Trachymyrmex cornetzi WGS genome.</title>
        <authorList>
            <person name="Nygaard S."/>
            <person name="Hu H."/>
            <person name="Boomsma J."/>
            <person name="Zhang G."/>
        </authorList>
    </citation>
    <scope>NUCLEOTIDE SEQUENCE [LARGE SCALE GENOMIC DNA]</scope>
    <source>
        <strain evidence="1">Tcor2-1</strain>
        <tissue evidence="1">Whole body</tissue>
    </source>
</reference>